<organism evidence="1 2">
    <name type="scientific">Apiospora arundinis</name>
    <dbReference type="NCBI Taxonomy" id="335852"/>
    <lineage>
        <taxon>Eukaryota</taxon>
        <taxon>Fungi</taxon>
        <taxon>Dikarya</taxon>
        <taxon>Ascomycota</taxon>
        <taxon>Pezizomycotina</taxon>
        <taxon>Sordariomycetes</taxon>
        <taxon>Xylariomycetidae</taxon>
        <taxon>Amphisphaeriales</taxon>
        <taxon>Apiosporaceae</taxon>
        <taxon>Apiospora</taxon>
    </lineage>
</organism>
<dbReference type="PROSITE" id="PS51257">
    <property type="entry name" value="PROKAR_LIPOPROTEIN"/>
    <property type="match status" value="1"/>
</dbReference>
<accession>A0ABR2IAZ9</accession>
<gene>
    <name evidence="1" type="ORF">PGQ11_010516</name>
</gene>
<comment type="caution">
    <text evidence="1">The sequence shown here is derived from an EMBL/GenBank/DDBJ whole genome shotgun (WGS) entry which is preliminary data.</text>
</comment>
<dbReference type="EMBL" id="JAPCWZ010000006">
    <property type="protein sequence ID" value="KAK8859782.1"/>
    <property type="molecule type" value="Genomic_DNA"/>
</dbReference>
<evidence type="ECO:0000313" key="2">
    <source>
        <dbReference type="Proteomes" id="UP001390339"/>
    </source>
</evidence>
<protein>
    <submittedName>
        <fullName evidence="1">Uncharacterized protein</fullName>
    </submittedName>
</protein>
<proteinExistence type="predicted"/>
<dbReference type="Proteomes" id="UP001390339">
    <property type="component" value="Unassembled WGS sequence"/>
</dbReference>
<name>A0ABR2IAZ9_9PEZI</name>
<dbReference type="Gene3D" id="2.40.160.20">
    <property type="match status" value="1"/>
</dbReference>
<evidence type="ECO:0000313" key="1">
    <source>
        <dbReference type="EMBL" id="KAK8859782.1"/>
    </source>
</evidence>
<dbReference type="Pfam" id="PF11578">
    <property type="entry name" value="DUF3237"/>
    <property type="match status" value="1"/>
</dbReference>
<keyword evidence="2" id="KW-1185">Reference proteome</keyword>
<reference evidence="1 2" key="1">
    <citation type="journal article" date="2024" name="IMA Fungus">
        <title>Apiospora arundinis, a panoply of carbohydrate-active enzymes and secondary metabolites.</title>
        <authorList>
            <person name="Sorensen T."/>
            <person name="Petersen C."/>
            <person name="Muurmann A.T."/>
            <person name="Christiansen J.V."/>
            <person name="Brundto M.L."/>
            <person name="Overgaard C.K."/>
            <person name="Boysen A.T."/>
            <person name="Wollenberg R.D."/>
            <person name="Larsen T.O."/>
            <person name="Sorensen J.L."/>
            <person name="Nielsen K.L."/>
            <person name="Sondergaard T.E."/>
        </authorList>
    </citation>
    <scope>NUCLEOTIDE SEQUENCE [LARGE SCALE GENOMIC DNA]</scope>
    <source>
        <strain evidence="1 2">AAU 773</strain>
    </source>
</reference>
<sequence>MGKVSLRKDIPRFISSVQLHTHSLIVIFSCVNMDQTLSGFPTLQPALITKVHVGDLNDLGVTHNGSRLMHFATPTGTIETVPGFEPAFKATVNFGADWLSFDPDGTHGRIDLRGIAKTEEGHSIDFRYQGIIKMAPEVKKIFEMSPEAVTVPFGFATGQHQFLVADPSLKVLENSVFASNGRIIVHEKGLTVETRQSLVVASTVMD</sequence>